<dbReference type="Gene3D" id="1.10.1270.20">
    <property type="entry name" value="tRNA(m1g37)methyltransferase, domain 2"/>
    <property type="match status" value="1"/>
</dbReference>
<reference evidence="19" key="2">
    <citation type="journal article" date="2021" name="PeerJ">
        <title>Extensive microbial diversity within the chicken gut microbiome revealed by metagenomics and culture.</title>
        <authorList>
            <person name="Gilroy R."/>
            <person name="Ravi A."/>
            <person name="Getino M."/>
            <person name="Pursley I."/>
            <person name="Horton D.L."/>
            <person name="Alikhan N.F."/>
            <person name="Baker D."/>
            <person name="Gharbi K."/>
            <person name="Hall N."/>
            <person name="Watson M."/>
            <person name="Adriaenssens E.M."/>
            <person name="Foster-Nyarko E."/>
            <person name="Jarju S."/>
            <person name="Secka A."/>
            <person name="Antonio M."/>
            <person name="Oren A."/>
            <person name="Chaudhuri R.R."/>
            <person name="La Ragione R."/>
            <person name="Hildebrand F."/>
            <person name="Pallen M.J."/>
        </authorList>
    </citation>
    <scope>NUCLEOTIDE SEQUENCE</scope>
    <source>
        <strain evidence="19">11159</strain>
    </source>
</reference>
<evidence type="ECO:0000313" key="20">
    <source>
        <dbReference type="Proteomes" id="UP000823613"/>
    </source>
</evidence>
<dbReference type="InterPro" id="IPR029026">
    <property type="entry name" value="tRNA_m1G_MTases_N"/>
</dbReference>
<dbReference type="SUPFAM" id="SSF75217">
    <property type="entry name" value="alpha/beta knot"/>
    <property type="match status" value="1"/>
</dbReference>
<dbReference type="AlphaFoldDB" id="A0A9D9GWR4"/>
<dbReference type="InterPro" id="IPR016009">
    <property type="entry name" value="tRNA_MeTrfase_TRMD/TRM10"/>
</dbReference>
<dbReference type="Proteomes" id="UP000823613">
    <property type="component" value="Unassembled WGS sequence"/>
</dbReference>
<dbReference type="Pfam" id="PF01746">
    <property type="entry name" value="tRNA_m1G_MT"/>
    <property type="match status" value="1"/>
</dbReference>
<dbReference type="GO" id="GO:0052906">
    <property type="term" value="F:tRNA (guanine(37)-N1)-methyltransferase activity"/>
    <property type="evidence" value="ECO:0007669"/>
    <property type="project" value="UniProtKB-UniRule"/>
</dbReference>
<dbReference type="CDD" id="cd18080">
    <property type="entry name" value="TrmD-like"/>
    <property type="match status" value="1"/>
</dbReference>
<evidence type="ECO:0000256" key="2">
    <source>
        <dbReference type="ARBA" id="ARBA00004496"/>
    </source>
</evidence>
<feature type="binding site" evidence="15 16">
    <location>
        <position position="110"/>
    </location>
    <ligand>
        <name>S-adenosyl-L-methionine</name>
        <dbReference type="ChEBI" id="CHEBI:59789"/>
    </ligand>
</feature>
<dbReference type="PIRSF" id="PIRSF000386">
    <property type="entry name" value="tRNA_mtase"/>
    <property type="match status" value="1"/>
</dbReference>
<dbReference type="PANTHER" id="PTHR46417:SF1">
    <property type="entry name" value="TRNA (GUANINE-N(1)-)-METHYLTRANSFERASE"/>
    <property type="match status" value="1"/>
</dbReference>
<evidence type="ECO:0000256" key="5">
    <source>
        <dbReference type="ARBA" id="ARBA00012807"/>
    </source>
</evidence>
<dbReference type="NCBIfam" id="TIGR00088">
    <property type="entry name" value="trmD"/>
    <property type="match status" value="1"/>
</dbReference>
<proteinExistence type="inferred from homology"/>
<accession>A0A9D9GWR4</accession>
<dbReference type="InterPro" id="IPR029028">
    <property type="entry name" value="Alpha/beta_knot_MTases"/>
</dbReference>
<dbReference type="EC" id="2.1.1.228" evidence="5 15"/>
<evidence type="ECO:0000256" key="9">
    <source>
        <dbReference type="ARBA" id="ARBA00022679"/>
    </source>
</evidence>
<dbReference type="GO" id="GO:0005829">
    <property type="term" value="C:cytosol"/>
    <property type="evidence" value="ECO:0007669"/>
    <property type="project" value="TreeGrafter"/>
</dbReference>
<reference evidence="19" key="1">
    <citation type="submission" date="2020-10" db="EMBL/GenBank/DDBJ databases">
        <authorList>
            <person name="Gilroy R."/>
        </authorList>
    </citation>
    <scope>NUCLEOTIDE SEQUENCE</scope>
    <source>
        <strain evidence="19">11159</strain>
    </source>
</reference>
<feature type="binding site" evidence="15 16">
    <location>
        <begin position="129"/>
        <end position="134"/>
    </location>
    <ligand>
        <name>S-adenosyl-L-methionine</name>
        <dbReference type="ChEBI" id="CHEBI:59789"/>
    </ligand>
</feature>
<evidence type="ECO:0000256" key="15">
    <source>
        <dbReference type="HAMAP-Rule" id="MF_00605"/>
    </source>
</evidence>
<evidence type="ECO:0000256" key="1">
    <source>
        <dbReference type="ARBA" id="ARBA00002634"/>
    </source>
</evidence>
<dbReference type="PANTHER" id="PTHR46417">
    <property type="entry name" value="TRNA (GUANINE-N(1)-)-METHYLTRANSFERASE"/>
    <property type="match status" value="1"/>
</dbReference>
<evidence type="ECO:0000256" key="17">
    <source>
        <dbReference type="RuleBase" id="RU003464"/>
    </source>
</evidence>
<dbReference type="NCBIfam" id="NF000648">
    <property type="entry name" value="PRK00026.1"/>
    <property type="match status" value="1"/>
</dbReference>
<comment type="catalytic activity">
    <reaction evidence="14 15 17">
        <text>guanosine(37) in tRNA + S-adenosyl-L-methionine = N(1)-methylguanosine(37) in tRNA + S-adenosyl-L-homocysteine + H(+)</text>
        <dbReference type="Rhea" id="RHEA:36899"/>
        <dbReference type="Rhea" id="RHEA-COMP:10145"/>
        <dbReference type="Rhea" id="RHEA-COMP:10147"/>
        <dbReference type="ChEBI" id="CHEBI:15378"/>
        <dbReference type="ChEBI" id="CHEBI:57856"/>
        <dbReference type="ChEBI" id="CHEBI:59789"/>
        <dbReference type="ChEBI" id="CHEBI:73542"/>
        <dbReference type="ChEBI" id="CHEBI:74269"/>
        <dbReference type="EC" id="2.1.1.228"/>
    </reaction>
</comment>
<organism evidence="19 20">
    <name type="scientific">Candidatus Onthovivens merdipullorum</name>
    <dbReference type="NCBI Taxonomy" id="2840889"/>
    <lineage>
        <taxon>Bacteria</taxon>
        <taxon>Bacillati</taxon>
        <taxon>Bacillota</taxon>
        <taxon>Bacilli</taxon>
        <taxon>Bacillales</taxon>
        <taxon>Candidatus Onthovivens</taxon>
    </lineage>
</organism>
<keyword evidence="8 15" id="KW-0489">Methyltransferase</keyword>
<comment type="similarity">
    <text evidence="3 15 17">Belongs to the RNA methyltransferase TrmD family.</text>
</comment>
<evidence type="ECO:0000256" key="13">
    <source>
        <dbReference type="ARBA" id="ARBA00033392"/>
    </source>
</evidence>
<keyword evidence="10 15" id="KW-0949">S-adenosyl-L-methionine</keyword>
<evidence type="ECO:0000256" key="8">
    <source>
        <dbReference type="ARBA" id="ARBA00022603"/>
    </source>
</evidence>
<keyword evidence="9 15" id="KW-0808">Transferase</keyword>
<comment type="subcellular location">
    <subcellularLocation>
        <location evidence="2 15 17">Cytoplasm</location>
    </subcellularLocation>
</comment>
<keyword evidence="7 15" id="KW-0963">Cytoplasm</keyword>
<evidence type="ECO:0000256" key="6">
    <source>
        <dbReference type="ARBA" id="ARBA00014679"/>
    </source>
</evidence>
<protein>
    <recommendedName>
        <fullName evidence="6 15">tRNA (guanine-N(1)-)-methyltransferase</fullName>
        <ecNumber evidence="5 15">2.1.1.228</ecNumber>
    </recommendedName>
    <alternativeName>
        <fullName evidence="12 15">M1G-methyltransferase</fullName>
    </alternativeName>
    <alternativeName>
        <fullName evidence="13 15">tRNA [GM37] methyltransferase</fullName>
    </alternativeName>
</protein>
<evidence type="ECO:0000256" key="16">
    <source>
        <dbReference type="PIRSR" id="PIRSR000386-1"/>
    </source>
</evidence>
<keyword evidence="11 15" id="KW-0819">tRNA processing</keyword>
<comment type="subunit">
    <text evidence="4 15 17">Homodimer.</text>
</comment>
<dbReference type="InterPro" id="IPR002649">
    <property type="entry name" value="tRNA_m1G_MeTrfase_TrmD"/>
</dbReference>
<evidence type="ECO:0000256" key="11">
    <source>
        <dbReference type="ARBA" id="ARBA00022694"/>
    </source>
</evidence>
<dbReference type="Gene3D" id="3.40.1280.10">
    <property type="match status" value="1"/>
</dbReference>
<name>A0A9D9GWR4_9BACL</name>
<evidence type="ECO:0000256" key="4">
    <source>
        <dbReference type="ARBA" id="ARBA00011738"/>
    </source>
</evidence>
<evidence type="ECO:0000256" key="3">
    <source>
        <dbReference type="ARBA" id="ARBA00007630"/>
    </source>
</evidence>
<dbReference type="HAMAP" id="MF_00605">
    <property type="entry name" value="TrmD"/>
    <property type="match status" value="1"/>
</dbReference>
<feature type="domain" description="tRNA methyltransferase TRMD/TRM10-type" evidence="18">
    <location>
        <begin position="1"/>
        <end position="220"/>
    </location>
</feature>
<dbReference type="GO" id="GO:0002939">
    <property type="term" value="P:tRNA N1-guanine methylation"/>
    <property type="evidence" value="ECO:0007669"/>
    <property type="project" value="TreeGrafter"/>
</dbReference>
<sequence>MKIIILTLFKEMYDSFLSSSIIARAISKKLVEIKLVNFRDYTKDKYHRVDTPPTGGGAGLILKCQPIYDALINNSSSKTHKIVLTPRGKTFNQEKAIELSKLDEILILCGHYEGIDERLYKYFDEEISIGDFILTGGETASFCLIDAITRLIPGVISDESTSLESFDNNLLEYPQYTEPYEFNGDKIPDLLYSGNHKEIEKYHQYQRLIQTKKYRPDLFAKYKLTKGDIKLFKEKEENNITKSEKDAMKKASKFMKNN</sequence>
<dbReference type="InterPro" id="IPR023148">
    <property type="entry name" value="tRNA_m1G_MeTrfase_C_sf"/>
</dbReference>
<evidence type="ECO:0000256" key="7">
    <source>
        <dbReference type="ARBA" id="ARBA00022490"/>
    </source>
</evidence>
<evidence type="ECO:0000259" key="18">
    <source>
        <dbReference type="Pfam" id="PF01746"/>
    </source>
</evidence>
<evidence type="ECO:0000313" key="19">
    <source>
        <dbReference type="EMBL" id="MBO8427609.1"/>
    </source>
</evidence>
<evidence type="ECO:0000256" key="14">
    <source>
        <dbReference type="ARBA" id="ARBA00047783"/>
    </source>
</evidence>
<dbReference type="EMBL" id="JADIMY010000076">
    <property type="protein sequence ID" value="MBO8427609.1"/>
    <property type="molecule type" value="Genomic_DNA"/>
</dbReference>
<comment type="caution">
    <text evidence="19">The sequence shown here is derived from an EMBL/GenBank/DDBJ whole genome shotgun (WGS) entry which is preliminary data.</text>
</comment>
<gene>
    <name evidence="15 19" type="primary">trmD</name>
    <name evidence="19" type="ORF">IAC58_03555</name>
</gene>
<evidence type="ECO:0000256" key="10">
    <source>
        <dbReference type="ARBA" id="ARBA00022691"/>
    </source>
</evidence>
<evidence type="ECO:0000256" key="12">
    <source>
        <dbReference type="ARBA" id="ARBA00029736"/>
    </source>
</evidence>
<comment type="function">
    <text evidence="1 15 17">Specifically methylates guanosine-37 in various tRNAs.</text>
</comment>